<keyword evidence="9" id="KW-1185">Reference proteome</keyword>
<dbReference type="InterPro" id="IPR050204">
    <property type="entry name" value="AraC_XylS_family_regulators"/>
</dbReference>
<dbReference type="SMART" id="SM00342">
    <property type="entry name" value="HTH_ARAC"/>
    <property type="match status" value="1"/>
</dbReference>
<keyword evidence="2" id="KW-0808">Transferase</keyword>
<evidence type="ECO:0000313" key="8">
    <source>
        <dbReference type="EMBL" id="NJP97727.1"/>
    </source>
</evidence>
<keyword evidence="6" id="KW-0804">Transcription</keyword>
<evidence type="ECO:0000256" key="5">
    <source>
        <dbReference type="ARBA" id="ARBA00023159"/>
    </source>
</evidence>
<dbReference type="InterPro" id="IPR037046">
    <property type="entry name" value="AlkA_N_sf"/>
</dbReference>
<dbReference type="InterPro" id="IPR009057">
    <property type="entry name" value="Homeodomain-like_sf"/>
</dbReference>
<evidence type="ECO:0000256" key="3">
    <source>
        <dbReference type="ARBA" id="ARBA00023015"/>
    </source>
</evidence>
<dbReference type="Pfam" id="PF02805">
    <property type="entry name" value="Ada_Zn_binding"/>
    <property type="match status" value="1"/>
</dbReference>
<dbReference type="Gene3D" id="3.30.310.20">
    <property type="entry name" value="DNA-3-methyladenine glycosylase AlkA, N-terminal domain"/>
    <property type="match status" value="1"/>
</dbReference>
<protein>
    <submittedName>
        <fullName evidence="8">Helix-turn-helix domain-containing protein</fullName>
    </submittedName>
</protein>
<dbReference type="InterPro" id="IPR035451">
    <property type="entry name" value="Ada-like_dom_sf"/>
</dbReference>
<evidence type="ECO:0000256" key="2">
    <source>
        <dbReference type="ARBA" id="ARBA00022603"/>
    </source>
</evidence>
<feature type="domain" description="HTH araC/xylS-type" evidence="7">
    <location>
        <begin position="135"/>
        <end position="214"/>
    </location>
</feature>
<dbReference type="Pfam" id="PF12833">
    <property type="entry name" value="HTH_18"/>
    <property type="match status" value="1"/>
</dbReference>
<evidence type="ECO:0000259" key="7">
    <source>
        <dbReference type="PROSITE" id="PS01124"/>
    </source>
</evidence>
<keyword evidence="5" id="KW-0010">Activator</keyword>
<dbReference type="SUPFAM" id="SSF46689">
    <property type="entry name" value="Homeodomain-like"/>
    <property type="match status" value="1"/>
</dbReference>
<dbReference type="Pfam" id="PF06029">
    <property type="entry name" value="AlkA_N"/>
    <property type="match status" value="1"/>
</dbReference>
<dbReference type="EMBL" id="JAATEP010000072">
    <property type="protein sequence ID" value="NJP97727.1"/>
    <property type="molecule type" value="Genomic_DNA"/>
</dbReference>
<dbReference type="InterPro" id="IPR004026">
    <property type="entry name" value="Ada_DNA_repair_Zn-bd"/>
</dbReference>
<keyword evidence="4" id="KW-0238">DNA-binding</keyword>
<keyword evidence="2" id="KW-0489">Methyltransferase</keyword>
<comment type="caution">
    <text evidence="8">The sequence shown here is derived from an EMBL/GenBank/DDBJ whole genome shotgun (WGS) entry which is preliminary data.</text>
</comment>
<accession>A0ABX1BL80</accession>
<comment type="cofactor">
    <cofactor evidence="1">
        <name>Zn(2+)</name>
        <dbReference type="ChEBI" id="CHEBI:29105"/>
    </cofactor>
</comment>
<dbReference type="InterPro" id="IPR018060">
    <property type="entry name" value="HTH_AraC"/>
</dbReference>
<name>A0ABX1BL80_9ACTN</name>
<gene>
    <name evidence="8" type="ORF">HCN51_51325</name>
</gene>
<organism evidence="8 9">
    <name type="scientific">Nonomuraea composti</name>
    <dbReference type="NCBI Taxonomy" id="2720023"/>
    <lineage>
        <taxon>Bacteria</taxon>
        <taxon>Bacillati</taxon>
        <taxon>Actinomycetota</taxon>
        <taxon>Actinomycetes</taxon>
        <taxon>Streptosporangiales</taxon>
        <taxon>Streptosporangiaceae</taxon>
        <taxon>Nonomuraea</taxon>
    </lineage>
</organism>
<evidence type="ECO:0000256" key="1">
    <source>
        <dbReference type="ARBA" id="ARBA00001947"/>
    </source>
</evidence>
<dbReference type="Gene3D" id="3.40.10.10">
    <property type="entry name" value="DNA Methylphosphotriester Repair Domain"/>
    <property type="match status" value="1"/>
</dbReference>
<dbReference type="Gene3D" id="1.10.10.60">
    <property type="entry name" value="Homeodomain-like"/>
    <property type="match status" value="1"/>
</dbReference>
<dbReference type="PROSITE" id="PS01124">
    <property type="entry name" value="HTH_ARAC_FAMILY_2"/>
    <property type="match status" value="1"/>
</dbReference>
<keyword evidence="3" id="KW-0805">Transcription regulation</keyword>
<dbReference type="SUPFAM" id="SSF57884">
    <property type="entry name" value="Ada DNA repair protein, N-terminal domain (N-Ada 10)"/>
    <property type="match status" value="1"/>
</dbReference>
<dbReference type="SUPFAM" id="SSF55945">
    <property type="entry name" value="TATA-box binding protein-like"/>
    <property type="match status" value="1"/>
</dbReference>
<dbReference type="PANTHER" id="PTHR46796:SF6">
    <property type="entry name" value="ARAC SUBFAMILY"/>
    <property type="match status" value="1"/>
</dbReference>
<evidence type="ECO:0000256" key="6">
    <source>
        <dbReference type="ARBA" id="ARBA00023163"/>
    </source>
</evidence>
<dbReference type="InterPro" id="IPR010316">
    <property type="entry name" value="AlkA_N"/>
</dbReference>
<dbReference type="SUPFAM" id="SSF48150">
    <property type="entry name" value="DNA-glycosylase"/>
    <property type="match status" value="1"/>
</dbReference>
<dbReference type="Proteomes" id="UP000696294">
    <property type="component" value="Unassembled WGS sequence"/>
</dbReference>
<reference evidence="8 9" key="1">
    <citation type="submission" date="2020-03" db="EMBL/GenBank/DDBJ databases">
        <title>WGS of actinomycetes isolated from Thailand.</title>
        <authorList>
            <person name="Thawai C."/>
        </authorList>
    </citation>
    <scope>NUCLEOTIDE SEQUENCE [LARGE SCALE GENOMIC DNA]</scope>
    <source>
        <strain evidence="8 9">FMUSA5-5</strain>
    </source>
</reference>
<dbReference type="RefSeq" id="WP_168020391.1">
    <property type="nucleotide sequence ID" value="NZ_JAATEP010000072.1"/>
</dbReference>
<proteinExistence type="predicted"/>
<evidence type="ECO:0000313" key="9">
    <source>
        <dbReference type="Proteomes" id="UP000696294"/>
    </source>
</evidence>
<sequence>MPYSWDDLLQNGDETAFFRLVGQPISSYSATIDNRSGSVRSTEPRRCHPGGMNAVGAVLTTGIYCRDACPGRPLPVNTIRYPSAAAAEAAGYRACHRCRPYRQELSPVAHMPQLVCQGVQLIADGALDGAKESGLARRLGVSPRHLRRIFLQHAGVTPDQLARSRRAHFARRLLDDTDLRITDIAFAAGFGSVRQLNRVLAAVFRSTPRELRARRRAADRLQADGGLAIRLVHDKALDFPTALNHLAACAIPSVEAVADDVYRRTILVDDDPGMIEISRRSPTELLLIAHLPRLNGLIHHVSRARRIFALDDPAVPYGFWDPFEAEVYDIVRRGTPDAKSAQAALEDLVGRYGAFVPGLAPIGLTRTFPRPETLAEAELGDLHLPDATIEALRSLARTIADRPPAPCRTPS</sequence>
<evidence type="ECO:0000256" key="4">
    <source>
        <dbReference type="ARBA" id="ARBA00023125"/>
    </source>
</evidence>
<dbReference type="PANTHER" id="PTHR46796">
    <property type="entry name" value="HTH-TYPE TRANSCRIPTIONAL ACTIVATOR RHAS-RELATED"/>
    <property type="match status" value="1"/>
</dbReference>
<dbReference type="InterPro" id="IPR011257">
    <property type="entry name" value="DNA_glycosylase"/>
</dbReference>